<keyword evidence="5" id="KW-0677">Repeat</keyword>
<dbReference type="EC" id="2.3.2.31" evidence="2"/>
<dbReference type="PANTHER" id="PTHR11685">
    <property type="entry name" value="RBR FAMILY RING FINGER AND IBR DOMAIN-CONTAINING"/>
    <property type="match status" value="1"/>
</dbReference>
<comment type="caution">
    <text evidence="10">The sequence shown here is derived from an EMBL/GenBank/DDBJ whole genome shotgun (WGS) entry which is preliminary data.</text>
</comment>
<evidence type="ECO:0000256" key="3">
    <source>
        <dbReference type="ARBA" id="ARBA00022679"/>
    </source>
</evidence>
<gene>
    <name evidence="10" type="ORF">ECRASSUSDP1_LOCUS9780</name>
</gene>
<reference evidence="10" key="1">
    <citation type="submission" date="2023-07" db="EMBL/GenBank/DDBJ databases">
        <authorList>
            <consortium name="AG Swart"/>
            <person name="Singh M."/>
            <person name="Singh A."/>
            <person name="Seah K."/>
            <person name="Emmerich C."/>
        </authorList>
    </citation>
    <scope>NUCLEOTIDE SEQUENCE</scope>
    <source>
        <strain evidence="10">DP1</strain>
    </source>
</reference>
<evidence type="ECO:0000256" key="4">
    <source>
        <dbReference type="ARBA" id="ARBA00022723"/>
    </source>
</evidence>
<evidence type="ECO:0000256" key="8">
    <source>
        <dbReference type="ARBA" id="ARBA00022833"/>
    </source>
</evidence>
<dbReference type="PROSITE" id="PS51873">
    <property type="entry name" value="TRIAD"/>
    <property type="match status" value="1"/>
</dbReference>
<dbReference type="Pfam" id="PF26200">
    <property type="entry name" value="Rcat_RNF216"/>
    <property type="match status" value="1"/>
</dbReference>
<sequence>MYIKTPVDRKDFPIRCPILDCSEHIPDSNIERICEKDIYQKYLRFQLDNFVELNPHMFRYCPSPDCQYVFKWSPKSSSCKHSCPSCAKTYCLRCKVPWHEGWTCKEFSPIKKASANDQMFYKLAKESSFQQCSRCKFWVQKKAGCNHITCKCGYEFCYMWRKAQRM</sequence>
<dbReference type="GO" id="GO:0016567">
    <property type="term" value="P:protein ubiquitination"/>
    <property type="evidence" value="ECO:0007669"/>
    <property type="project" value="InterPro"/>
</dbReference>
<dbReference type="InterPro" id="IPR031127">
    <property type="entry name" value="E3_UB_ligase_RBR"/>
</dbReference>
<dbReference type="GO" id="GO:0008270">
    <property type="term" value="F:zinc ion binding"/>
    <property type="evidence" value="ECO:0007669"/>
    <property type="project" value="UniProtKB-KW"/>
</dbReference>
<feature type="domain" description="RING-type" evidence="9">
    <location>
        <begin position="1"/>
        <end position="166"/>
    </location>
</feature>
<dbReference type="Gene3D" id="1.20.120.1750">
    <property type="match status" value="1"/>
</dbReference>
<evidence type="ECO:0000313" key="11">
    <source>
        <dbReference type="Proteomes" id="UP001295684"/>
    </source>
</evidence>
<dbReference type="GO" id="GO:0061630">
    <property type="term" value="F:ubiquitin protein ligase activity"/>
    <property type="evidence" value="ECO:0007669"/>
    <property type="project" value="UniProtKB-EC"/>
</dbReference>
<dbReference type="SMART" id="SM00647">
    <property type="entry name" value="IBR"/>
    <property type="match status" value="1"/>
</dbReference>
<keyword evidence="6" id="KW-0863">Zinc-finger</keyword>
<dbReference type="Proteomes" id="UP001295684">
    <property type="component" value="Unassembled WGS sequence"/>
</dbReference>
<evidence type="ECO:0000256" key="5">
    <source>
        <dbReference type="ARBA" id="ARBA00022737"/>
    </source>
</evidence>
<comment type="catalytic activity">
    <reaction evidence="1">
        <text>[E2 ubiquitin-conjugating enzyme]-S-ubiquitinyl-L-cysteine + [acceptor protein]-L-lysine = [E2 ubiquitin-conjugating enzyme]-L-cysteine + [acceptor protein]-N(6)-ubiquitinyl-L-lysine.</text>
        <dbReference type="EC" id="2.3.2.31"/>
    </reaction>
</comment>
<proteinExistence type="predicted"/>
<keyword evidence="3" id="KW-0808">Transferase</keyword>
<keyword evidence="11" id="KW-1185">Reference proteome</keyword>
<keyword evidence="8" id="KW-0862">Zinc</keyword>
<dbReference type="Pfam" id="PF01485">
    <property type="entry name" value="IBR"/>
    <property type="match status" value="1"/>
</dbReference>
<dbReference type="EMBL" id="CAMPGE010009620">
    <property type="protein sequence ID" value="CAI2368487.1"/>
    <property type="molecule type" value="Genomic_DNA"/>
</dbReference>
<dbReference type="AlphaFoldDB" id="A0AAD1XEP5"/>
<evidence type="ECO:0000313" key="10">
    <source>
        <dbReference type="EMBL" id="CAI2368487.1"/>
    </source>
</evidence>
<evidence type="ECO:0000256" key="7">
    <source>
        <dbReference type="ARBA" id="ARBA00022786"/>
    </source>
</evidence>
<organism evidence="10 11">
    <name type="scientific">Euplotes crassus</name>
    <dbReference type="NCBI Taxonomy" id="5936"/>
    <lineage>
        <taxon>Eukaryota</taxon>
        <taxon>Sar</taxon>
        <taxon>Alveolata</taxon>
        <taxon>Ciliophora</taxon>
        <taxon>Intramacronucleata</taxon>
        <taxon>Spirotrichea</taxon>
        <taxon>Hypotrichia</taxon>
        <taxon>Euplotida</taxon>
        <taxon>Euplotidae</taxon>
        <taxon>Moneuplotes</taxon>
    </lineage>
</organism>
<dbReference type="SUPFAM" id="SSF57850">
    <property type="entry name" value="RING/U-box"/>
    <property type="match status" value="2"/>
</dbReference>
<name>A0AAD1XEP5_EUPCR</name>
<keyword evidence="7" id="KW-0833">Ubl conjugation pathway</keyword>
<protein>
    <recommendedName>
        <fullName evidence="2">RBR-type E3 ubiquitin transferase</fullName>
        <ecNumber evidence="2">2.3.2.31</ecNumber>
    </recommendedName>
</protein>
<evidence type="ECO:0000259" key="9">
    <source>
        <dbReference type="PROSITE" id="PS51873"/>
    </source>
</evidence>
<keyword evidence="4" id="KW-0479">Metal-binding</keyword>
<dbReference type="InterPro" id="IPR002867">
    <property type="entry name" value="IBR_dom"/>
</dbReference>
<dbReference type="InterPro" id="IPR044066">
    <property type="entry name" value="TRIAD_supradom"/>
</dbReference>
<evidence type="ECO:0000256" key="6">
    <source>
        <dbReference type="ARBA" id="ARBA00022771"/>
    </source>
</evidence>
<accession>A0AAD1XEP5</accession>
<evidence type="ECO:0000256" key="1">
    <source>
        <dbReference type="ARBA" id="ARBA00001798"/>
    </source>
</evidence>
<evidence type="ECO:0000256" key="2">
    <source>
        <dbReference type="ARBA" id="ARBA00012251"/>
    </source>
</evidence>
<dbReference type="CDD" id="cd20335">
    <property type="entry name" value="BRcat_RBR"/>
    <property type="match status" value="1"/>
</dbReference>